<comment type="caution">
    <text evidence="3">The sequence shown here is derived from an EMBL/GenBank/DDBJ whole genome shotgun (WGS) entry which is preliminary data.</text>
</comment>
<protein>
    <recommendedName>
        <fullName evidence="5">Sporulation protein YqfD</fullName>
    </recommendedName>
</protein>
<proteinExistence type="predicted"/>
<feature type="transmembrane region" description="Helical" evidence="2">
    <location>
        <begin position="83"/>
        <end position="104"/>
    </location>
</feature>
<keyword evidence="2" id="KW-0472">Membrane</keyword>
<evidence type="ECO:0000256" key="2">
    <source>
        <dbReference type="SAM" id="Phobius"/>
    </source>
</evidence>
<feature type="region of interest" description="Disordered" evidence="1">
    <location>
        <begin position="374"/>
        <end position="395"/>
    </location>
</feature>
<feature type="compositionally biased region" description="Low complexity" evidence="1">
    <location>
        <begin position="384"/>
        <end position="395"/>
    </location>
</feature>
<evidence type="ECO:0000313" key="4">
    <source>
        <dbReference type="Proteomes" id="UP001224418"/>
    </source>
</evidence>
<sequence length="395" mass="45996">MNRGKIKIEITTIMPERFVNILCNEGIVLEEIKKISIVNYTFKISPNELSRINELAKEHKVRVRILGSAGMYKFKNKFFKRKAFFTGMALFIVLIYYLSNYIWVINIKTENYVSPYEIRTYLKTLGIKPGIKKEKLDIFKLENNIQEENNNVVWVRARIQGTKLGIEISERQNPPKIEEDNSPCDLVAKKDGIIERVYTKSGTAIVEEGQIVKKGDVLVRGIQGKEESTYEVKAQGDVIAKTFYENIKKVKIPKVKRIRTGRMLINRYITVKNKKIYLKNDLNKFKKYDKIEDNNSFVKKEIYYEVKEQPFTKDDEKKIIKENLLKMYSDITINFNNNIKIIKKIEDSRKEGENCKLKVLIIVEEEISEAKSNPIVKNEEGIDGNQKNENGEGQN</sequence>
<evidence type="ECO:0000256" key="1">
    <source>
        <dbReference type="SAM" id="MobiDB-lite"/>
    </source>
</evidence>
<keyword evidence="4" id="KW-1185">Reference proteome</keyword>
<evidence type="ECO:0000313" key="3">
    <source>
        <dbReference type="EMBL" id="MDQ0478917.1"/>
    </source>
</evidence>
<dbReference type="RefSeq" id="WP_307355092.1">
    <property type="nucleotide sequence ID" value="NZ_BAAACJ010000041.1"/>
</dbReference>
<dbReference type="NCBIfam" id="TIGR02876">
    <property type="entry name" value="spore_yqfD"/>
    <property type="match status" value="1"/>
</dbReference>
<dbReference type="EMBL" id="JAUSWN010000004">
    <property type="protein sequence ID" value="MDQ0478917.1"/>
    <property type="molecule type" value="Genomic_DNA"/>
</dbReference>
<keyword evidence="2" id="KW-1133">Transmembrane helix</keyword>
<gene>
    <name evidence="3" type="ORF">QOZ93_000645</name>
</gene>
<dbReference type="Proteomes" id="UP001224418">
    <property type="component" value="Unassembled WGS sequence"/>
</dbReference>
<dbReference type="Pfam" id="PF06898">
    <property type="entry name" value="YqfD"/>
    <property type="match status" value="1"/>
</dbReference>
<organism evidence="3 4">
    <name type="scientific">Hathewaya limosa</name>
    <name type="common">Clostridium limosum</name>
    <dbReference type="NCBI Taxonomy" id="1536"/>
    <lineage>
        <taxon>Bacteria</taxon>
        <taxon>Bacillati</taxon>
        <taxon>Bacillota</taxon>
        <taxon>Clostridia</taxon>
        <taxon>Eubacteriales</taxon>
        <taxon>Clostridiaceae</taxon>
        <taxon>Hathewaya</taxon>
    </lineage>
</organism>
<name>A0ABU0JSL1_HATLI</name>
<keyword evidence="2" id="KW-0812">Transmembrane</keyword>
<evidence type="ECO:0008006" key="5">
    <source>
        <dbReference type="Google" id="ProtNLM"/>
    </source>
</evidence>
<reference evidence="3 4" key="1">
    <citation type="submission" date="2023-07" db="EMBL/GenBank/DDBJ databases">
        <title>Genomic Encyclopedia of Type Strains, Phase IV (KMG-IV): sequencing the most valuable type-strain genomes for metagenomic binning, comparative biology and taxonomic classification.</title>
        <authorList>
            <person name="Goeker M."/>
        </authorList>
    </citation>
    <scope>NUCLEOTIDE SEQUENCE [LARGE SCALE GENOMIC DNA]</scope>
    <source>
        <strain evidence="3 4">DSM 1400</strain>
    </source>
</reference>
<accession>A0ABU0JSL1</accession>
<dbReference type="InterPro" id="IPR010690">
    <property type="entry name" value="YqfD"/>
</dbReference>